<accession>A0A212KZN9</accession>
<protein>
    <submittedName>
        <fullName evidence="1">Uncharacterized protein</fullName>
    </submittedName>
</protein>
<dbReference type="EMBL" id="FMJD01000001">
    <property type="protein sequence ID" value="SCM70781.1"/>
    <property type="molecule type" value="Genomic_DNA"/>
</dbReference>
<evidence type="ECO:0000313" key="1">
    <source>
        <dbReference type="EMBL" id="SCM70781.1"/>
    </source>
</evidence>
<reference evidence="1" key="1">
    <citation type="submission" date="2016-08" db="EMBL/GenBank/DDBJ databases">
        <authorList>
            <person name="Seilhamer J.J."/>
        </authorList>
    </citation>
    <scope>NUCLEOTIDE SEQUENCE</scope>
    <source>
        <strain evidence="1">86</strain>
    </source>
</reference>
<proteinExistence type="predicted"/>
<dbReference type="AlphaFoldDB" id="A0A212KZN9"/>
<organism evidence="1">
    <name type="scientific">uncultured Pleomorphomonas sp</name>
    <dbReference type="NCBI Taxonomy" id="442121"/>
    <lineage>
        <taxon>Bacteria</taxon>
        <taxon>Pseudomonadati</taxon>
        <taxon>Pseudomonadota</taxon>
        <taxon>Alphaproteobacteria</taxon>
        <taxon>Hyphomicrobiales</taxon>
        <taxon>Pleomorphomonadaceae</taxon>
        <taxon>Pleomorphomonas</taxon>
        <taxon>environmental samples</taxon>
    </lineage>
</organism>
<sequence>MGGESLLSIIPSLLCFARPSVCVCRNRKILKHPTLFTKVQPVTHSYLAMGCCEDGWDGLKFIGSQRRADPEWVEYIVY</sequence>
<name>A0A212KZN9_9HYPH</name>
<gene>
    <name evidence="1" type="ORF">KL86PLE_10278</name>
</gene>